<evidence type="ECO:0000256" key="1">
    <source>
        <dbReference type="SAM" id="Phobius"/>
    </source>
</evidence>
<evidence type="ECO:0000259" key="2">
    <source>
        <dbReference type="Pfam" id="PF20151"/>
    </source>
</evidence>
<organism evidence="3 4">
    <name type="scientific">Crucibulum laeve</name>
    <dbReference type="NCBI Taxonomy" id="68775"/>
    <lineage>
        <taxon>Eukaryota</taxon>
        <taxon>Fungi</taxon>
        <taxon>Dikarya</taxon>
        <taxon>Basidiomycota</taxon>
        <taxon>Agaricomycotina</taxon>
        <taxon>Agaricomycetes</taxon>
        <taxon>Agaricomycetidae</taxon>
        <taxon>Agaricales</taxon>
        <taxon>Agaricineae</taxon>
        <taxon>Nidulariaceae</taxon>
        <taxon>Crucibulum</taxon>
    </lineage>
</organism>
<keyword evidence="1" id="KW-0812">Transmembrane</keyword>
<accession>A0A5C3LEM7</accession>
<evidence type="ECO:0000313" key="3">
    <source>
        <dbReference type="EMBL" id="TFK31182.1"/>
    </source>
</evidence>
<feature type="transmembrane region" description="Helical" evidence="1">
    <location>
        <begin position="20"/>
        <end position="40"/>
    </location>
</feature>
<proteinExistence type="predicted"/>
<gene>
    <name evidence="3" type="ORF">BDQ12DRAFT_729791</name>
</gene>
<reference evidence="3 4" key="1">
    <citation type="journal article" date="2019" name="Nat. Ecol. Evol.">
        <title>Megaphylogeny resolves global patterns of mushroom evolution.</title>
        <authorList>
            <person name="Varga T."/>
            <person name="Krizsan K."/>
            <person name="Foldi C."/>
            <person name="Dima B."/>
            <person name="Sanchez-Garcia M."/>
            <person name="Sanchez-Ramirez S."/>
            <person name="Szollosi G.J."/>
            <person name="Szarkandi J.G."/>
            <person name="Papp V."/>
            <person name="Albert L."/>
            <person name="Andreopoulos W."/>
            <person name="Angelini C."/>
            <person name="Antonin V."/>
            <person name="Barry K.W."/>
            <person name="Bougher N.L."/>
            <person name="Buchanan P."/>
            <person name="Buyck B."/>
            <person name="Bense V."/>
            <person name="Catcheside P."/>
            <person name="Chovatia M."/>
            <person name="Cooper J."/>
            <person name="Damon W."/>
            <person name="Desjardin D."/>
            <person name="Finy P."/>
            <person name="Geml J."/>
            <person name="Haridas S."/>
            <person name="Hughes K."/>
            <person name="Justo A."/>
            <person name="Karasinski D."/>
            <person name="Kautmanova I."/>
            <person name="Kiss B."/>
            <person name="Kocsube S."/>
            <person name="Kotiranta H."/>
            <person name="LaButti K.M."/>
            <person name="Lechner B.E."/>
            <person name="Liimatainen K."/>
            <person name="Lipzen A."/>
            <person name="Lukacs Z."/>
            <person name="Mihaltcheva S."/>
            <person name="Morgado L.N."/>
            <person name="Niskanen T."/>
            <person name="Noordeloos M.E."/>
            <person name="Ohm R.A."/>
            <person name="Ortiz-Santana B."/>
            <person name="Ovrebo C."/>
            <person name="Racz N."/>
            <person name="Riley R."/>
            <person name="Savchenko A."/>
            <person name="Shiryaev A."/>
            <person name="Soop K."/>
            <person name="Spirin V."/>
            <person name="Szebenyi C."/>
            <person name="Tomsovsky M."/>
            <person name="Tulloss R.E."/>
            <person name="Uehling J."/>
            <person name="Grigoriev I.V."/>
            <person name="Vagvolgyi C."/>
            <person name="Papp T."/>
            <person name="Martin F.M."/>
            <person name="Miettinen O."/>
            <person name="Hibbett D.S."/>
            <person name="Nagy L.G."/>
        </authorList>
    </citation>
    <scope>NUCLEOTIDE SEQUENCE [LARGE SCALE GENOMIC DNA]</scope>
    <source>
        <strain evidence="3 4">CBS 166.37</strain>
    </source>
</reference>
<dbReference type="Pfam" id="PF20151">
    <property type="entry name" value="DUF6533"/>
    <property type="match status" value="1"/>
</dbReference>
<dbReference type="AlphaFoldDB" id="A0A5C3LEM7"/>
<name>A0A5C3LEM7_9AGAR</name>
<dbReference type="EMBL" id="ML213843">
    <property type="protein sequence ID" value="TFK31182.1"/>
    <property type="molecule type" value="Genomic_DNA"/>
</dbReference>
<dbReference type="Proteomes" id="UP000308652">
    <property type="component" value="Unassembled WGS sequence"/>
</dbReference>
<keyword evidence="4" id="KW-1185">Reference proteome</keyword>
<keyword evidence="1" id="KW-1133">Transmembrane helix</keyword>
<protein>
    <recommendedName>
        <fullName evidence="2">DUF6533 domain-containing protein</fullName>
    </recommendedName>
</protein>
<sequence>MSNHEHWVGMCVEQAQEMYVRRWSSLGALVIILWDFIVSWNSEYKYIWRYVKL</sequence>
<dbReference type="InterPro" id="IPR045340">
    <property type="entry name" value="DUF6533"/>
</dbReference>
<keyword evidence="1" id="KW-0472">Membrane</keyword>
<evidence type="ECO:0000313" key="4">
    <source>
        <dbReference type="Proteomes" id="UP000308652"/>
    </source>
</evidence>
<feature type="domain" description="DUF6533" evidence="2">
    <location>
        <begin position="24"/>
        <end position="49"/>
    </location>
</feature>
<dbReference type="OrthoDB" id="3206101at2759"/>